<feature type="transmembrane region" description="Helical" evidence="10">
    <location>
        <begin position="454"/>
        <end position="472"/>
    </location>
</feature>
<dbReference type="NCBIfam" id="TIGR00886">
    <property type="entry name" value="2A0108"/>
    <property type="match status" value="1"/>
</dbReference>
<evidence type="ECO:0000256" key="10">
    <source>
        <dbReference type="RuleBase" id="RU366033"/>
    </source>
</evidence>
<dbReference type="PRINTS" id="PR01035">
    <property type="entry name" value="TCRTETA"/>
</dbReference>
<dbReference type="PROSITE" id="PS00216">
    <property type="entry name" value="SUGAR_TRANSPORT_1"/>
    <property type="match status" value="1"/>
</dbReference>
<keyword evidence="13" id="KW-1185">Reference proteome</keyword>
<dbReference type="GO" id="GO:0015113">
    <property type="term" value="F:nitrite transmembrane transporter activity"/>
    <property type="evidence" value="ECO:0007669"/>
    <property type="project" value="InterPro"/>
</dbReference>
<dbReference type="OrthoDB" id="9773404at2"/>
<feature type="transmembrane region" description="Helical" evidence="10">
    <location>
        <begin position="220"/>
        <end position="243"/>
    </location>
</feature>
<dbReference type="PANTHER" id="PTHR23515">
    <property type="entry name" value="HIGH-AFFINITY NITRATE TRANSPORTER 2.3"/>
    <property type="match status" value="1"/>
</dbReference>
<dbReference type="RefSeq" id="WP_091991082.1">
    <property type="nucleotide sequence ID" value="NZ_FOLO01000071.1"/>
</dbReference>
<comment type="similarity">
    <text evidence="4 10">Belongs to the major facilitator superfamily. Nitrate/nitrite porter (TC 2.A.1.8) family.</text>
</comment>
<dbReference type="GO" id="GO:0042128">
    <property type="term" value="P:nitrate assimilation"/>
    <property type="evidence" value="ECO:0007669"/>
    <property type="project" value="UniProtKB-UniRule"/>
</dbReference>
<comment type="similarity">
    <text evidence="3">Belongs to the major facilitator superfamily. TCR/Tet family.</text>
</comment>
<keyword evidence="7 10" id="KW-1133">Transmembrane helix</keyword>
<dbReference type="AlphaFoldDB" id="A0A1I1TQF9"/>
<name>A0A1I1TQF9_9GAMM</name>
<feature type="transmembrane region" description="Helical" evidence="10">
    <location>
        <begin position="147"/>
        <end position="168"/>
    </location>
</feature>
<feature type="transmembrane region" description="Helical" evidence="10">
    <location>
        <begin position="302"/>
        <end position="324"/>
    </location>
</feature>
<evidence type="ECO:0000256" key="4">
    <source>
        <dbReference type="ARBA" id="ARBA00008432"/>
    </source>
</evidence>
<dbReference type="STRING" id="1123010.SAMN02745724_04928"/>
<dbReference type="InterPro" id="IPR020846">
    <property type="entry name" value="MFS_dom"/>
</dbReference>
<evidence type="ECO:0000313" key="12">
    <source>
        <dbReference type="EMBL" id="SFD59458.1"/>
    </source>
</evidence>
<comment type="subcellular location">
    <subcellularLocation>
        <location evidence="10">Cell membrane</location>
        <topology evidence="10">Multi-pass membrane protein</topology>
    </subcellularLocation>
    <subcellularLocation>
        <location evidence="2">Membrane</location>
        <topology evidence="2">Multi-pass membrane protein</topology>
    </subcellularLocation>
</comment>
<dbReference type="EMBL" id="FOLO01000071">
    <property type="protein sequence ID" value="SFD59458.1"/>
    <property type="molecule type" value="Genomic_DNA"/>
</dbReference>
<feature type="transmembrane region" description="Helical" evidence="10">
    <location>
        <begin position="83"/>
        <end position="102"/>
    </location>
</feature>
<dbReference type="PROSITE" id="PS50850">
    <property type="entry name" value="MFS"/>
    <property type="match status" value="1"/>
</dbReference>
<dbReference type="InterPro" id="IPR004737">
    <property type="entry name" value="NO3_transporter_NarK/NarU-like"/>
</dbReference>
<evidence type="ECO:0000256" key="7">
    <source>
        <dbReference type="ARBA" id="ARBA00022989"/>
    </source>
</evidence>
<feature type="transmembrane region" description="Helical" evidence="10">
    <location>
        <begin position="18"/>
        <end position="36"/>
    </location>
</feature>
<evidence type="ECO:0000256" key="9">
    <source>
        <dbReference type="ARBA" id="ARBA00023136"/>
    </source>
</evidence>
<gene>
    <name evidence="12" type="ORF">SAMN02745724_04928</name>
</gene>
<protein>
    <recommendedName>
        <fullName evidence="10">Nitrate/nitrite transporter</fullName>
    </recommendedName>
</protein>
<feature type="transmembrane region" description="Helical" evidence="10">
    <location>
        <begin position="330"/>
        <end position="347"/>
    </location>
</feature>
<comment type="function">
    <text evidence="1">Resistance to tetracycline by an active tetracycline efflux. This is an energy-dependent process that decreases the accumulation of the antibiotic in whole cells. This protein functions as a metal-tetracycline/H(+) antiporter.</text>
</comment>
<organism evidence="12 13">
    <name type="scientific">Pseudoalteromonas denitrificans DSM 6059</name>
    <dbReference type="NCBI Taxonomy" id="1123010"/>
    <lineage>
        <taxon>Bacteria</taxon>
        <taxon>Pseudomonadati</taxon>
        <taxon>Pseudomonadota</taxon>
        <taxon>Gammaproteobacteria</taxon>
        <taxon>Alteromonadales</taxon>
        <taxon>Pseudoalteromonadaceae</taxon>
        <taxon>Pseudoalteromonas</taxon>
    </lineage>
</organism>
<feature type="transmembrane region" description="Helical" evidence="10">
    <location>
        <begin position="391"/>
        <end position="415"/>
    </location>
</feature>
<feature type="transmembrane region" description="Helical" evidence="10">
    <location>
        <begin position="427"/>
        <end position="448"/>
    </location>
</feature>
<dbReference type="SUPFAM" id="SSF103473">
    <property type="entry name" value="MFS general substrate transporter"/>
    <property type="match status" value="1"/>
</dbReference>
<evidence type="ECO:0000256" key="6">
    <source>
        <dbReference type="ARBA" id="ARBA00022692"/>
    </source>
</evidence>
<dbReference type="GO" id="GO:0015112">
    <property type="term" value="F:nitrate transmembrane transporter activity"/>
    <property type="evidence" value="ECO:0007669"/>
    <property type="project" value="UniProtKB-UniRule"/>
</dbReference>
<dbReference type="InterPro" id="IPR005829">
    <property type="entry name" value="Sugar_transporter_CS"/>
</dbReference>
<reference evidence="12 13" key="1">
    <citation type="submission" date="2016-10" db="EMBL/GenBank/DDBJ databases">
        <authorList>
            <person name="de Groot N.N."/>
        </authorList>
    </citation>
    <scope>NUCLEOTIDE SEQUENCE [LARGE SCALE GENOMIC DNA]</scope>
    <source>
        <strain evidence="12 13">DSM 6059</strain>
    </source>
</reference>
<evidence type="ECO:0000259" key="11">
    <source>
        <dbReference type="PROSITE" id="PS50850"/>
    </source>
</evidence>
<dbReference type="InterPro" id="IPR001958">
    <property type="entry name" value="Tet-R_TetA/multi-R_MdtG-like"/>
</dbReference>
<dbReference type="Gene3D" id="1.20.1250.20">
    <property type="entry name" value="MFS general substrate transporter like domains"/>
    <property type="match status" value="2"/>
</dbReference>
<evidence type="ECO:0000256" key="5">
    <source>
        <dbReference type="ARBA" id="ARBA00022448"/>
    </source>
</evidence>
<evidence type="ECO:0000256" key="2">
    <source>
        <dbReference type="ARBA" id="ARBA00004141"/>
    </source>
</evidence>
<feature type="transmembrane region" description="Helical" evidence="10">
    <location>
        <begin position="255"/>
        <end position="273"/>
    </location>
</feature>
<feature type="domain" description="Major facilitator superfamily (MFS) profile" evidence="11">
    <location>
        <begin position="18"/>
        <end position="477"/>
    </location>
</feature>
<dbReference type="InterPro" id="IPR011701">
    <property type="entry name" value="MFS"/>
</dbReference>
<feature type="transmembrane region" description="Helical" evidence="10">
    <location>
        <begin position="367"/>
        <end position="385"/>
    </location>
</feature>
<accession>A0A1I1TQF9</accession>
<comment type="caution">
    <text evidence="10">Lacks conserved residue(s) required for the propagation of feature annotation.</text>
</comment>
<feature type="transmembrane region" description="Helical" evidence="10">
    <location>
        <begin position="180"/>
        <end position="199"/>
    </location>
</feature>
<dbReference type="Proteomes" id="UP000198862">
    <property type="component" value="Unassembled WGS sequence"/>
</dbReference>
<dbReference type="Pfam" id="PF07690">
    <property type="entry name" value="MFS_1"/>
    <property type="match status" value="2"/>
</dbReference>
<dbReference type="GO" id="GO:0005886">
    <property type="term" value="C:plasma membrane"/>
    <property type="evidence" value="ECO:0007669"/>
    <property type="project" value="UniProtKB-SubCell"/>
</dbReference>
<keyword evidence="6 10" id="KW-0812">Transmembrane</keyword>
<evidence type="ECO:0000313" key="13">
    <source>
        <dbReference type="Proteomes" id="UP000198862"/>
    </source>
</evidence>
<sequence length="494" mass="53844">MADAVGINLRSFTGKMKILHLSWMAFFITFLVWFNHAPLLGMIAKSLNLTSDQIKTLLILNVALTIPARIIIGMLTDKYGPKISYAVLLFASSIPCFVFALSDTFMQAAIARFALGFIGAGFVIGIRMVSEWFPANELGTAEGIYGGWGNFGSAAAAMLLPILTLYFIDIGLGGDDAWRYSIGLTGVLCLLFSFIWYFNVSDTPKGATYFKPKTSGAMEVTSVGDFFLLLLMKIPLYAALALLTWKLSPSGIDMISKSLSLGIYFSLLCLLVFEIKKTWQVNGHIFNTPVPDIHRYSFKQVAVLNILYFATFGSELAVVSMLPLFFSETFSLDIVHAGFLASLYAFMNLGSRPVGGWLSDKYGRKKVLLILTFGLALGYFILAQLNGEWPLYLAVFAVMLCSFFVQSGEGAVFAAVPLIKRRLTGQIAGMTGAYGNVGAVVYLTILSLVSYQTFFLVIAVSAVIGFIAILFMSEPKGAMAEINADGSVQMINLG</sequence>
<keyword evidence="10" id="KW-1003">Cell membrane</keyword>
<evidence type="ECO:0000256" key="3">
    <source>
        <dbReference type="ARBA" id="ARBA00007520"/>
    </source>
</evidence>
<keyword evidence="8 10" id="KW-0534">Nitrate assimilation</keyword>
<keyword evidence="5 10" id="KW-0813">Transport</keyword>
<proteinExistence type="inferred from homology"/>
<dbReference type="InterPro" id="IPR044772">
    <property type="entry name" value="NO3_transporter"/>
</dbReference>
<evidence type="ECO:0000256" key="8">
    <source>
        <dbReference type="ARBA" id="ARBA00023063"/>
    </source>
</evidence>
<feature type="transmembrane region" description="Helical" evidence="10">
    <location>
        <begin position="56"/>
        <end position="76"/>
    </location>
</feature>
<dbReference type="InterPro" id="IPR036259">
    <property type="entry name" value="MFS_trans_sf"/>
</dbReference>
<feature type="transmembrane region" description="Helical" evidence="10">
    <location>
        <begin position="108"/>
        <end position="126"/>
    </location>
</feature>
<evidence type="ECO:0000256" key="1">
    <source>
        <dbReference type="ARBA" id="ARBA00003279"/>
    </source>
</evidence>
<keyword evidence="9 10" id="KW-0472">Membrane</keyword>